<dbReference type="AlphaFoldDB" id="C9ZU52"/>
<proteinExistence type="predicted"/>
<dbReference type="EMBL" id="FN554970">
    <property type="protein sequence ID" value="CBH12938.1"/>
    <property type="molecule type" value="Genomic_DNA"/>
</dbReference>
<name>C9ZU52_TRYB9</name>
<dbReference type="Proteomes" id="UP000002316">
    <property type="component" value="Chromosome 7"/>
</dbReference>
<feature type="region of interest" description="Disordered" evidence="1">
    <location>
        <begin position="63"/>
        <end position="88"/>
    </location>
</feature>
<dbReference type="KEGG" id="tbg:TbgDal_VII8022"/>
<feature type="compositionally biased region" description="Basic residues" evidence="1">
    <location>
        <begin position="21"/>
        <end position="38"/>
    </location>
</feature>
<evidence type="ECO:0000256" key="1">
    <source>
        <dbReference type="SAM" id="MobiDB-lite"/>
    </source>
</evidence>
<sequence>MRSAWGRPRRKRQPATSSRSLGRRMGRKRSKACAHTRPRGSGDTHQRQVHPVVSSTVLPPRHYHTKRKKSILASTGKEMPKSWETNHSQGKEKLLLKRHFEVQNHGSLTWGGKHSELVML</sequence>
<evidence type="ECO:0000313" key="2">
    <source>
        <dbReference type="EMBL" id="CBH12938.1"/>
    </source>
</evidence>
<gene>
    <name evidence="2" type="ORF">TbgDal_VII8022</name>
</gene>
<feature type="region of interest" description="Disordered" evidence="1">
    <location>
        <begin position="1"/>
        <end position="49"/>
    </location>
</feature>
<reference evidence="2" key="1">
    <citation type="submission" date="2009-09" db="EMBL/GenBank/DDBJ databases">
        <title>The genome sequence of Trypanosoma brucei gambiense: the cause of Human African trypanosomasis.</title>
        <authorList>
            <person name="Jackson A.P."/>
            <person name="Sanders M."/>
            <person name="Berry A."/>
            <person name="McQuillan J."/>
            <person name="Aslett M.A."/>
            <person name="Quail M.A."/>
            <person name="Macleod A."/>
            <person name="Melville S.E."/>
            <person name="Gibson W."/>
            <person name="Barry J.D."/>
            <person name="Berriman M."/>
            <person name="Hertz-Fowler C."/>
        </authorList>
    </citation>
    <scope>NUCLEOTIDE SEQUENCE</scope>
    <source>
        <strain evidence="2">Dal 972 clone 1</strain>
    </source>
</reference>
<protein>
    <submittedName>
        <fullName evidence="2">Uncharacterized protein</fullName>
    </submittedName>
</protein>
<organism evidence="2">
    <name type="scientific">Trypanosoma brucei gambiense (strain MHOM/CI/86/DAL972)</name>
    <dbReference type="NCBI Taxonomy" id="679716"/>
    <lineage>
        <taxon>Eukaryota</taxon>
        <taxon>Discoba</taxon>
        <taxon>Euglenozoa</taxon>
        <taxon>Kinetoplastea</taxon>
        <taxon>Metakinetoplastina</taxon>
        <taxon>Trypanosomatida</taxon>
        <taxon>Trypanosomatidae</taxon>
        <taxon>Trypanosoma</taxon>
    </lineage>
</organism>
<dbReference type="RefSeq" id="XP_011775217.1">
    <property type="nucleotide sequence ID" value="XM_011776915.1"/>
</dbReference>
<accession>C9ZU52</accession>
<dbReference type="GeneID" id="23863123"/>